<accession>A0A1H0FUP9</accession>
<dbReference type="Proteomes" id="UP000199334">
    <property type="component" value="Unassembled WGS sequence"/>
</dbReference>
<dbReference type="STRING" id="237069.SAMN05216498_0380"/>
<protein>
    <submittedName>
        <fullName evidence="1">Uncharacterized protein</fullName>
    </submittedName>
</protein>
<sequence>AVIEQKTVSMGIQMDYGVINHKLK</sequence>
<organism evidence="1 2">
    <name type="scientific">Tenuibacillus multivorans</name>
    <dbReference type="NCBI Taxonomy" id="237069"/>
    <lineage>
        <taxon>Bacteria</taxon>
        <taxon>Bacillati</taxon>
        <taxon>Bacillota</taxon>
        <taxon>Bacilli</taxon>
        <taxon>Bacillales</taxon>
        <taxon>Bacillaceae</taxon>
        <taxon>Tenuibacillus</taxon>
    </lineage>
</organism>
<feature type="non-terminal residue" evidence="1">
    <location>
        <position position="1"/>
    </location>
</feature>
<dbReference type="AlphaFoldDB" id="A0A1H0FUP9"/>
<evidence type="ECO:0000313" key="1">
    <source>
        <dbReference type="EMBL" id="SDN98398.1"/>
    </source>
</evidence>
<reference evidence="1 2" key="1">
    <citation type="submission" date="2016-10" db="EMBL/GenBank/DDBJ databases">
        <authorList>
            <person name="de Groot N.N."/>
        </authorList>
    </citation>
    <scope>NUCLEOTIDE SEQUENCE [LARGE SCALE GENOMIC DNA]</scope>
    <source>
        <strain evidence="1 2">CGMCC 1.3442</strain>
    </source>
</reference>
<gene>
    <name evidence="1" type="ORF">SAMN05216498_0380</name>
</gene>
<name>A0A1H0FUP9_9BACI</name>
<keyword evidence="2" id="KW-1185">Reference proteome</keyword>
<dbReference type="EMBL" id="FNIG01000013">
    <property type="protein sequence ID" value="SDN98398.1"/>
    <property type="molecule type" value="Genomic_DNA"/>
</dbReference>
<evidence type="ECO:0000313" key="2">
    <source>
        <dbReference type="Proteomes" id="UP000199334"/>
    </source>
</evidence>
<proteinExistence type="predicted"/>